<comment type="caution">
    <text evidence="5">The sequence shown here is derived from an EMBL/GenBank/DDBJ whole genome shotgun (WGS) entry which is preliminary data.</text>
</comment>
<organism evidence="5 6">
    <name type="scientific">Lyophyllum shimeji</name>
    <name type="common">Hon-shimeji</name>
    <name type="synonym">Tricholoma shimeji</name>
    <dbReference type="NCBI Taxonomy" id="47721"/>
    <lineage>
        <taxon>Eukaryota</taxon>
        <taxon>Fungi</taxon>
        <taxon>Dikarya</taxon>
        <taxon>Basidiomycota</taxon>
        <taxon>Agaricomycotina</taxon>
        <taxon>Agaricomycetes</taxon>
        <taxon>Agaricomycetidae</taxon>
        <taxon>Agaricales</taxon>
        <taxon>Tricholomatineae</taxon>
        <taxon>Lyophyllaceae</taxon>
        <taxon>Lyophyllum</taxon>
    </lineage>
</organism>
<dbReference type="Gene3D" id="3.40.50.150">
    <property type="entry name" value="Vaccinia Virus protein VP39"/>
    <property type="match status" value="1"/>
</dbReference>
<keyword evidence="6" id="KW-1185">Reference proteome</keyword>
<evidence type="ECO:0000313" key="6">
    <source>
        <dbReference type="Proteomes" id="UP001063166"/>
    </source>
</evidence>
<feature type="domain" description="O-methyltransferase C-terminal" evidence="4">
    <location>
        <begin position="187"/>
        <end position="395"/>
    </location>
</feature>
<name>A0A9P3PY64_LYOSH</name>
<dbReference type="OrthoDB" id="1606438at2759"/>
<dbReference type="PROSITE" id="PS51683">
    <property type="entry name" value="SAM_OMT_II"/>
    <property type="match status" value="1"/>
</dbReference>
<dbReference type="Pfam" id="PF00891">
    <property type="entry name" value="Methyltransf_2"/>
    <property type="match status" value="1"/>
</dbReference>
<dbReference type="PANTHER" id="PTHR43712:SF2">
    <property type="entry name" value="O-METHYLTRANSFERASE CICE"/>
    <property type="match status" value="1"/>
</dbReference>
<dbReference type="InterPro" id="IPR016461">
    <property type="entry name" value="COMT-like"/>
</dbReference>
<dbReference type="SUPFAM" id="SSF53335">
    <property type="entry name" value="S-adenosyl-L-methionine-dependent methyltransferases"/>
    <property type="match status" value="1"/>
</dbReference>
<dbReference type="InterPro" id="IPR036390">
    <property type="entry name" value="WH_DNA-bd_sf"/>
</dbReference>
<dbReference type="InterPro" id="IPR001077">
    <property type="entry name" value="COMT_C"/>
</dbReference>
<evidence type="ECO:0000256" key="1">
    <source>
        <dbReference type="ARBA" id="ARBA00022603"/>
    </source>
</evidence>
<protein>
    <submittedName>
        <fullName evidence="5">O-methyltransferase</fullName>
    </submittedName>
</protein>
<evidence type="ECO:0000259" key="4">
    <source>
        <dbReference type="Pfam" id="PF00891"/>
    </source>
</evidence>
<dbReference type="GO" id="GO:0032259">
    <property type="term" value="P:methylation"/>
    <property type="evidence" value="ECO:0007669"/>
    <property type="project" value="UniProtKB-KW"/>
</dbReference>
<dbReference type="SUPFAM" id="SSF46785">
    <property type="entry name" value="Winged helix' DNA-binding domain"/>
    <property type="match status" value="1"/>
</dbReference>
<dbReference type="InterPro" id="IPR029063">
    <property type="entry name" value="SAM-dependent_MTases_sf"/>
</dbReference>
<evidence type="ECO:0000256" key="2">
    <source>
        <dbReference type="ARBA" id="ARBA00022679"/>
    </source>
</evidence>
<dbReference type="EMBL" id="BRPK01000014">
    <property type="protein sequence ID" value="GLB43619.1"/>
    <property type="molecule type" value="Genomic_DNA"/>
</dbReference>
<proteinExistence type="predicted"/>
<dbReference type="Gene3D" id="1.10.10.10">
    <property type="entry name" value="Winged helix-like DNA-binding domain superfamily/Winged helix DNA-binding domain"/>
    <property type="match status" value="1"/>
</dbReference>
<keyword evidence="1" id="KW-0489">Methyltransferase</keyword>
<sequence length="419" mass="46308">MSTSQSAVTPVTIAEQILQLTKAHFDPSNATDDPFALYDAKIRMQDLCDQLLQSALGRLEYTILLAESCQESSALGFISSLGVADIIGDETKTVAELSEASGADSRFLSIAMSCLTRHNYFEEAGGFGTQVYRNNKLSDILREDHPESVKDAVGFICDEGFKATSYLLEASKAPSNGGKRVSAVQLAYGFDKSVFEWMSDNEWRGRRMGKAMQQLHRMANGNVLADYPWNKLISPIIDIGGGIGSLELALLKDEQNAELRFTIFDIPKTIENAKKTWMAQPEPASSRVSFTPGDFLASDLDETRIPRGQPTYLIRHVLHDWTDDQVLNILRNVRQAMCAAPGPDPNAKLILCEMLLRDSSARFMRTTSMQLLALNNGVTRTEAEMVKLVEMSGFNISRIHHMRAADSIIEAELSTVVEG</sequence>
<evidence type="ECO:0000256" key="3">
    <source>
        <dbReference type="ARBA" id="ARBA00022691"/>
    </source>
</evidence>
<keyword evidence="3" id="KW-0949">S-adenosyl-L-methionine</keyword>
<dbReference type="GO" id="GO:0008171">
    <property type="term" value="F:O-methyltransferase activity"/>
    <property type="evidence" value="ECO:0007669"/>
    <property type="project" value="InterPro"/>
</dbReference>
<dbReference type="AlphaFoldDB" id="A0A9P3PY64"/>
<dbReference type="Proteomes" id="UP001063166">
    <property type="component" value="Unassembled WGS sequence"/>
</dbReference>
<dbReference type="PANTHER" id="PTHR43712">
    <property type="entry name" value="PUTATIVE (AFU_ORTHOLOGUE AFUA_4G14580)-RELATED"/>
    <property type="match status" value="1"/>
</dbReference>
<dbReference type="InterPro" id="IPR036388">
    <property type="entry name" value="WH-like_DNA-bd_sf"/>
</dbReference>
<accession>A0A9P3PY64</accession>
<gene>
    <name evidence="5" type="ORF">LshimejAT787_1401310</name>
</gene>
<reference evidence="5" key="1">
    <citation type="submission" date="2022-07" db="EMBL/GenBank/DDBJ databases">
        <title>The genome of Lyophyllum shimeji provides insight into the initial evolution of ectomycorrhizal fungal genome.</title>
        <authorList>
            <person name="Kobayashi Y."/>
            <person name="Shibata T."/>
            <person name="Hirakawa H."/>
            <person name="Shigenobu S."/>
            <person name="Nishiyama T."/>
            <person name="Yamada A."/>
            <person name="Hasebe M."/>
            <person name="Kawaguchi M."/>
        </authorList>
    </citation>
    <scope>NUCLEOTIDE SEQUENCE</scope>
    <source>
        <strain evidence="5">AT787</strain>
    </source>
</reference>
<evidence type="ECO:0000313" key="5">
    <source>
        <dbReference type="EMBL" id="GLB43619.1"/>
    </source>
</evidence>
<keyword evidence="2" id="KW-0808">Transferase</keyword>